<dbReference type="InParanoid" id="A0A1B7MT64"/>
<dbReference type="OrthoDB" id="2678312at2759"/>
<protein>
    <submittedName>
        <fullName evidence="1">Uncharacterized protein</fullName>
    </submittedName>
</protein>
<organism evidence="1 2">
    <name type="scientific">Rhizopogon vinicolor AM-OR11-026</name>
    <dbReference type="NCBI Taxonomy" id="1314800"/>
    <lineage>
        <taxon>Eukaryota</taxon>
        <taxon>Fungi</taxon>
        <taxon>Dikarya</taxon>
        <taxon>Basidiomycota</taxon>
        <taxon>Agaricomycotina</taxon>
        <taxon>Agaricomycetes</taxon>
        <taxon>Agaricomycetidae</taxon>
        <taxon>Boletales</taxon>
        <taxon>Suillineae</taxon>
        <taxon>Rhizopogonaceae</taxon>
        <taxon>Rhizopogon</taxon>
    </lineage>
</organism>
<evidence type="ECO:0000313" key="2">
    <source>
        <dbReference type="Proteomes" id="UP000092154"/>
    </source>
</evidence>
<accession>A0A1B7MT64</accession>
<dbReference type="EMBL" id="KV448466">
    <property type="protein sequence ID" value="OAX35804.1"/>
    <property type="molecule type" value="Genomic_DNA"/>
</dbReference>
<dbReference type="Proteomes" id="UP000092154">
    <property type="component" value="Unassembled WGS sequence"/>
</dbReference>
<proteinExistence type="predicted"/>
<keyword evidence="2" id="KW-1185">Reference proteome</keyword>
<reference evidence="1 2" key="1">
    <citation type="submission" date="2016-06" db="EMBL/GenBank/DDBJ databases">
        <title>Comparative genomics of the ectomycorrhizal sister species Rhizopogon vinicolor and Rhizopogon vesiculosus (Basidiomycota: Boletales) reveals a divergence of the mating type B locus.</title>
        <authorList>
            <consortium name="DOE Joint Genome Institute"/>
            <person name="Mujic A.B."/>
            <person name="Kuo A."/>
            <person name="Tritt A."/>
            <person name="Lipzen A."/>
            <person name="Chen C."/>
            <person name="Johnson J."/>
            <person name="Sharma A."/>
            <person name="Barry K."/>
            <person name="Grigoriev I.V."/>
            <person name="Spatafora J.W."/>
        </authorList>
    </citation>
    <scope>NUCLEOTIDE SEQUENCE [LARGE SCALE GENOMIC DNA]</scope>
    <source>
        <strain evidence="1 2">AM-OR11-026</strain>
    </source>
</reference>
<sequence>MASTSTSTSIASKKYIPHLRHNDTVKYPHVFTSPNTTFIPEPYIFDVVDLQPLADGRFGHINCFLWPQLYSRKHQWSGCIFRHEQFVEDDVMKWLWFTPTETDARQEPSCVFELGLLEKKLCNALEKPFNKAAGCVANAQKSVRTDAQKDLAVHIQAASHGLQRLQCLPLPARDMILQVAEFQRILLDTFAIVQYETIALPSQPSSDQFRLSNSRWMGVFTADPATAQELYDICIPFWYICLEETFPLKTNIHLVQEFVPRPLATSLHAMLKYGES</sequence>
<evidence type="ECO:0000313" key="1">
    <source>
        <dbReference type="EMBL" id="OAX35804.1"/>
    </source>
</evidence>
<name>A0A1B7MT64_9AGAM</name>
<dbReference type="AlphaFoldDB" id="A0A1B7MT64"/>
<gene>
    <name evidence="1" type="ORF">K503DRAFT_802532</name>
</gene>